<dbReference type="PRINTS" id="PR01036">
    <property type="entry name" value="TCRTETB"/>
</dbReference>
<dbReference type="EMBL" id="QGMZ01000029">
    <property type="protein sequence ID" value="PWR71841.1"/>
    <property type="molecule type" value="Genomic_DNA"/>
</dbReference>
<dbReference type="Proteomes" id="UP000245934">
    <property type="component" value="Unassembled WGS sequence"/>
</dbReference>
<evidence type="ECO:0000256" key="4">
    <source>
        <dbReference type="ARBA" id="ARBA00022692"/>
    </source>
</evidence>
<evidence type="ECO:0000256" key="2">
    <source>
        <dbReference type="ARBA" id="ARBA00022448"/>
    </source>
</evidence>
<dbReference type="PROSITE" id="PS50850">
    <property type="entry name" value="MFS"/>
    <property type="match status" value="1"/>
</dbReference>
<feature type="domain" description="Major facilitator superfamily (MFS) profile" evidence="8">
    <location>
        <begin position="17"/>
        <end position="470"/>
    </location>
</feature>
<dbReference type="InterPro" id="IPR020846">
    <property type="entry name" value="MFS_dom"/>
</dbReference>
<dbReference type="Pfam" id="PF07690">
    <property type="entry name" value="MFS_1"/>
    <property type="match status" value="1"/>
</dbReference>
<dbReference type="Gene3D" id="1.20.1250.20">
    <property type="entry name" value="MFS general substrate transporter like domains"/>
    <property type="match status" value="1"/>
</dbReference>
<feature type="transmembrane region" description="Helical" evidence="7">
    <location>
        <begin position="306"/>
        <end position="324"/>
    </location>
</feature>
<evidence type="ECO:0000313" key="9">
    <source>
        <dbReference type="EMBL" id="PWR71841.1"/>
    </source>
</evidence>
<dbReference type="SUPFAM" id="SSF103473">
    <property type="entry name" value="MFS general substrate transporter"/>
    <property type="match status" value="1"/>
</dbReference>
<keyword evidence="10" id="KW-1185">Reference proteome</keyword>
<gene>
    <name evidence="9" type="ORF">DLD82_13260</name>
</gene>
<comment type="caution">
    <text evidence="9">The sequence shown here is derived from an EMBL/GenBank/DDBJ whole genome shotgun (WGS) entry which is preliminary data.</text>
</comment>
<dbReference type="GO" id="GO:0022857">
    <property type="term" value="F:transmembrane transporter activity"/>
    <property type="evidence" value="ECO:0007669"/>
    <property type="project" value="InterPro"/>
</dbReference>
<dbReference type="OrthoDB" id="117970at2157"/>
<reference evidence="9 10" key="1">
    <citation type="submission" date="2018-05" db="EMBL/GenBank/DDBJ databases">
        <title>Draft genome of Methanospirillum stamsii Pt1.</title>
        <authorList>
            <person name="Dueholm M.S."/>
            <person name="Nielsen P.H."/>
            <person name="Bakmann L.F."/>
            <person name="Otzen D.E."/>
        </authorList>
    </citation>
    <scope>NUCLEOTIDE SEQUENCE [LARGE SCALE GENOMIC DNA]</scope>
    <source>
        <strain evidence="9 10">Pt1</strain>
    </source>
</reference>
<dbReference type="Gene3D" id="1.20.1720.10">
    <property type="entry name" value="Multidrug resistance protein D"/>
    <property type="match status" value="1"/>
</dbReference>
<feature type="transmembrane region" description="Helical" evidence="7">
    <location>
        <begin position="206"/>
        <end position="225"/>
    </location>
</feature>
<dbReference type="GeneID" id="97610686"/>
<keyword evidence="4 7" id="KW-0812">Transmembrane</keyword>
<dbReference type="InterPro" id="IPR011701">
    <property type="entry name" value="MFS"/>
</dbReference>
<evidence type="ECO:0000256" key="1">
    <source>
        <dbReference type="ARBA" id="ARBA00004651"/>
    </source>
</evidence>
<feature type="transmembrane region" description="Helical" evidence="7">
    <location>
        <begin position="51"/>
        <end position="71"/>
    </location>
</feature>
<keyword evidence="2" id="KW-0813">Transport</keyword>
<keyword evidence="3" id="KW-1003">Cell membrane</keyword>
<feature type="transmembrane region" description="Helical" evidence="7">
    <location>
        <begin position="362"/>
        <end position="385"/>
    </location>
</feature>
<evidence type="ECO:0000256" key="5">
    <source>
        <dbReference type="ARBA" id="ARBA00022989"/>
    </source>
</evidence>
<name>A0A2V2N8D9_9EURY</name>
<comment type="subcellular location">
    <subcellularLocation>
        <location evidence="1">Cell membrane</location>
        <topology evidence="1">Multi-pass membrane protein</topology>
    </subcellularLocation>
</comment>
<feature type="transmembrane region" description="Helical" evidence="7">
    <location>
        <begin position="231"/>
        <end position="249"/>
    </location>
</feature>
<accession>A0A2V2N8D9</accession>
<evidence type="ECO:0000256" key="3">
    <source>
        <dbReference type="ARBA" id="ARBA00022475"/>
    </source>
</evidence>
<proteinExistence type="predicted"/>
<feature type="transmembrane region" description="Helical" evidence="7">
    <location>
        <begin position="406"/>
        <end position="423"/>
    </location>
</feature>
<dbReference type="InterPro" id="IPR036259">
    <property type="entry name" value="MFS_trans_sf"/>
</dbReference>
<keyword evidence="5 7" id="KW-1133">Transmembrane helix</keyword>
<feature type="transmembrane region" description="Helical" evidence="7">
    <location>
        <begin position="169"/>
        <end position="194"/>
    </location>
</feature>
<dbReference type="InterPro" id="IPR004638">
    <property type="entry name" value="EmrB-like"/>
</dbReference>
<evidence type="ECO:0000256" key="6">
    <source>
        <dbReference type="ARBA" id="ARBA00023136"/>
    </source>
</evidence>
<dbReference type="RefSeq" id="WP_109941611.1">
    <property type="nucleotide sequence ID" value="NZ_CP176366.1"/>
</dbReference>
<feature type="transmembrane region" description="Helical" evidence="7">
    <location>
        <begin position="270"/>
        <end position="294"/>
    </location>
</feature>
<dbReference type="NCBIfam" id="TIGR00711">
    <property type="entry name" value="efflux_EmrB"/>
    <property type="match status" value="1"/>
</dbReference>
<dbReference type="PANTHER" id="PTHR42718">
    <property type="entry name" value="MAJOR FACILITATOR SUPERFAMILY MULTIDRUG TRANSPORTER MFSC"/>
    <property type="match status" value="1"/>
</dbReference>
<protein>
    <submittedName>
        <fullName evidence="9">MFS transporter</fullName>
    </submittedName>
</protein>
<evidence type="ECO:0000259" key="8">
    <source>
        <dbReference type="PROSITE" id="PS50850"/>
    </source>
</evidence>
<feature type="transmembrane region" description="Helical" evidence="7">
    <location>
        <begin position="83"/>
        <end position="109"/>
    </location>
</feature>
<organism evidence="9 10">
    <name type="scientific">Methanospirillum stamsii</name>
    <dbReference type="NCBI Taxonomy" id="1277351"/>
    <lineage>
        <taxon>Archaea</taxon>
        <taxon>Methanobacteriati</taxon>
        <taxon>Methanobacteriota</taxon>
        <taxon>Stenosarchaea group</taxon>
        <taxon>Methanomicrobia</taxon>
        <taxon>Methanomicrobiales</taxon>
        <taxon>Methanospirillaceae</taxon>
        <taxon>Methanospirillum</taxon>
    </lineage>
</organism>
<feature type="transmembrane region" description="Helical" evidence="7">
    <location>
        <begin position="336"/>
        <end position="356"/>
    </location>
</feature>
<dbReference type="PANTHER" id="PTHR42718:SF46">
    <property type="entry name" value="BLR6921 PROTEIN"/>
    <property type="match status" value="1"/>
</dbReference>
<feature type="transmembrane region" description="Helical" evidence="7">
    <location>
        <begin position="115"/>
        <end position="134"/>
    </location>
</feature>
<feature type="transmembrane region" description="Helical" evidence="7">
    <location>
        <begin position="141"/>
        <end position="163"/>
    </location>
</feature>
<dbReference type="AlphaFoldDB" id="A0A2V2N8D9"/>
<feature type="transmembrane region" description="Helical" evidence="7">
    <location>
        <begin position="15"/>
        <end position="39"/>
    </location>
</feature>
<sequence length="480" mass="51142">MDNTESSARMTKKELIIVLVVSLGSFMAGLDATIVNIALPSIAKAFDIPTVQASWVLNAYLIILVSLLLAASKIGDMKGYKMVFLTGFGIFTIGSALCGFAPLIDLLIFFRMIQAVGGAVIAALGSVMVTAYLGSKVRGQALGLVAMFTMLGVALGPVIGGFLTSMFSWRFIFLVNIPIGVLAIILGFLCIPLLKPSKPDAKLDFPAVLFLFISLFTLISGLNAITGPDVMTGIIALVIACLFGIMFIFRQKKSAEPLLNLSLFKNRAYSFHNGDILILQLGLAGVMFLMPFYLEIVKELPTGTSGALLLALPIGNILTGPISGKMSDVIGTKKPIIVGFIICIIALFLLSTLSIHSHAYEVVMYLFILGAGAGIAFAPLMSAVMGESPEKDRGITSGFSKMMTNLGSSLGVALTMVVAGFTMGPKMAMVAAHTIKPAEIMPAFQSAFFFYMVMQIIGLILIFLVREQQIPMSGPYEPGV</sequence>
<feature type="transmembrane region" description="Helical" evidence="7">
    <location>
        <begin position="443"/>
        <end position="465"/>
    </location>
</feature>
<evidence type="ECO:0000256" key="7">
    <source>
        <dbReference type="SAM" id="Phobius"/>
    </source>
</evidence>
<evidence type="ECO:0000313" key="10">
    <source>
        <dbReference type="Proteomes" id="UP000245934"/>
    </source>
</evidence>
<dbReference type="CDD" id="cd17321">
    <property type="entry name" value="MFS_MMR_MDR_like"/>
    <property type="match status" value="1"/>
</dbReference>
<keyword evidence="6 7" id="KW-0472">Membrane</keyword>
<dbReference type="GO" id="GO:0005886">
    <property type="term" value="C:plasma membrane"/>
    <property type="evidence" value="ECO:0007669"/>
    <property type="project" value="UniProtKB-SubCell"/>
</dbReference>